<dbReference type="SUPFAM" id="SSF53474">
    <property type="entry name" value="alpha/beta-Hydrolases"/>
    <property type="match status" value="1"/>
</dbReference>
<sequence length="494" mass="54387">MTPTPTIGEGIHPPEAEPTEHASQFPPEQWLQHRVRKALPADAQTQQMRAYAEGLSTLQLASCGKAPLPVPKPSLWSVWLPWSLDRLLQQMGLMTHANNVSLTPTESDATTHAGAALTCAPDQEDDDLMVVAYTPTTDSDLATVAWAWPWPRKNVQRPSTPPKGWQLVAEDAIVAAQQWARYAAAAYCLSDDALMHWSCQPHCGNLPSDTHVQKVFSSPMTGARGYVAVREPSPLQLQQQQHEIPNRQVILAFRGTLELRGLAHDLYFAKADQEIPSEYKHLFGELSAAEIVETLAERPRVHSGFYQTTMSVMDTVLIELDKLLGSHQADITTAQQQQQQQQQQLVIVGHSLGGAVAILTALQILHRRPPWLSNVRVCLYTFGEPRVGNAAFTRLVHLALADASFSVTRVTNAGDPVPSLPPNLVQFQHHGHRWLIRRDGSTCCMAHLPDRCAENADAEEGPDMGSWSPLSDPVAHLRAWGVLFGPWCAGVPSI</sequence>
<proteinExistence type="predicted"/>
<dbReference type="InterPro" id="IPR051218">
    <property type="entry name" value="Sec_MonoDiacylglyc_Lipase"/>
</dbReference>
<name>A0A4P9XSL0_9FUNG</name>
<protein>
    <submittedName>
        <fullName evidence="3">Alpha/Beta hydrolase protein</fullName>
    </submittedName>
</protein>
<dbReference type="InterPro" id="IPR029058">
    <property type="entry name" value="AB_hydrolase_fold"/>
</dbReference>
<accession>A0A4P9XSL0</accession>
<dbReference type="GO" id="GO:0016787">
    <property type="term" value="F:hydrolase activity"/>
    <property type="evidence" value="ECO:0007669"/>
    <property type="project" value="UniProtKB-KW"/>
</dbReference>
<evidence type="ECO:0000313" key="4">
    <source>
        <dbReference type="Proteomes" id="UP000271241"/>
    </source>
</evidence>
<keyword evidence="3" id="KW-0378">Hydrolase</keyword>
<dbReference type="AlphaFoldDB" id="A0A4P9XSL0"/>
<dbReference type="InterPro" id="IPR002921">
    <property type="entry name" value="Fungal_lipase-type"/>
</dbReference>
<dbReference type="OrthoDB" id="438440at2759"/>
<evidence type="ECO:0000256" key="1">
    <source>
        <dbReference type="SAM" id="MobiDB-lite"/>
    </source>
</evidence>
<organism evidence="3 4">
    <name type="scientific">Thamnocephalis sphaerospora</name>
    <dbReference type="NCBI Taxonomy" id="78915"/>
    <lineage>
        <taxon>Eukaryota</taxon>
        <taxon>Fungi</taxon>
        <taxon>Fungi incertae sedis</taxon>
        <taxon>Zoopagomycota</taxon>
        <taxon>Zoopagomycotina</taxon>
        <taxon>Zoopagomycetes</taxon>
        <taxon>Zoopagales</taxon>
        <taxon>Sigmoideomycetaceae</taxon>
        <taxon>Thamnocephalis</taxon>
    </lineage>
</organism>
<feature type="domain" description="Fungal lipase-type" evidence="2">
    <location>
        <begin position="251"/>
        <end position="423"/>
    </location>
</feature>
<gene>
    <name evidence="3" type="ORF">THASP1DRAFT_29097</name>
</gene>
<dbReference type="EMBL" id="KZ992541">
    <property type="protein sequence ID" value="RKP09108.1"/>
    <property type="molecule type" value="Genomic_DNA"/>
</dbReference>
<dbReference type="Pfam" id="PF01764">
    <property type="entry name" value="Lipase_3"/>
    <property type="match status" value="1"/>
</dbReference>
<dbReference type="PANTHER" id="PTHR45856:SF25">
    <property type="entry name" value="FUNGAL LIPASE-LIKE DOMAIN-CONTAINING PROTEIN"/>
    <property type="match status" value="1"/>
</dbReference>
<reference evidence="4" key="1">
    <citation type="journal article" date="2018" name="Nat. Microbiol.">
        <title>Leveraging single-cell genomics to expand the fungal tree of life.</title>
        <authorList>
            <person name="Ahrendt S.R."/>
            <person name="Quandt C.A."/>
            <person name="Ciobanu D."/>
            <person name="Clum A."/>
            <person name="Salamov A."/>
            <person name="Andreopoulos B."/>
            <person name="Cheng J.F."/>
            <person name="Woyke T."/>
            <person name="Pelin A."/>
            <person name="Henrissat B."/>
            <person name="Reynolds N.K."/>
            <person name="Benny G.L."/>
            <person name="Smith M.E."/>
            <person name="James T.Y."/>
            <person name="Grigoriev I.V."/>
        </authorList>
    </citation>
    <scope>NUCLEOTIDE SEQUENCE [LARGE SCALE GENOMIC DNA]</scope>
    <source>
        <strain evidence="4">RSA 1356</strain>
    </source>
</reference>
<evidence type="ECO:0000259" key="2">
    <source>
        <dbReference type="Pfam" id="PF01764"/>
    </source>
</evidence>
<dbReference type="CDD" id="cd00519">
    <property type="entry name" value="Lipase_3"/>
    <property type="match status" value="1"/>
</dbReference>
<keyword evidence="4" id="KW-1185">Reference proteome</keyword>
<dbReference type="GO" id="GO:0006629">
    <property type="term" value="P:lipid metabolic process"/>
    <property type="evidence" value="ECO:0007669"/>
    <property type="project" value="InterPro"/>
</dbReference>
<feature type="region of interest" description="Disordered" evidence="1">
    <location>
        <begin position="1"/>
        <end position="25"/>
    </location>
</feature>
<dbReference type="Gene3D" id="3.40.50.1820">
    <property type="entry name" value="alpha/beta hydrolase"/>
    <property type="match status" value="1"/>
</dbReference>
<dbReference type="PANTHER" id="PTHR45856">
    <property type="entry name" value="ALPHA/BETA-HYDROLASES SUPERFAMILY PROTEIN"/>
    <property type="match status" value="1"/>
</dbReference>
<evidence type="ECO:0000313" key="3">
    <source>
        <dbReference type="EMBL" id="RKP09108.1"/>
    </source>
</evidence>
<dbReference type="Proteomes" id="UP000271241">
    <property type="component" value="Unassembled WGS sequence"/>
</dbReference>